<keyword evidence="3" id="KW-1185">Reference proteome</keyword>
<dbReference type="InterPro" id="IPR045865">
    <property type="entry name" value="ACT-like_dom_sf"/>
</dbReference>
<dbReference type="SUPFAM" id="SSF55021">
    <property type="entry name" value="ACT-like"/>
    <property type="match status" value="2"/>
</dbReference>
<dbReference type="EMBL" id="AP018005">
    <property type="protein sequence ID" value="BBB14731.1"/>
    <property type="molecule type" value="Genomic_DNA"/>
</dbReference>
<dbReference type="AlphaFoldDB" id="A0A2Z5UUQ4"/>
<dbReference type="PANTHER" id="PTHR34875">
    <property type="entry name" value="UPF0237 PROTEIN MJ1558"/>
    <property type="match status" value="1"/>
</dbReference>
<dbReference type="OrthoDB" id="5814713at2"/>
<keyword evidence="1" id="KW-0963">Cytoplasm</keyword>
<sequence>MENLVVVVLGPSESPSIIEEIFRLVAHSGCHIMDARVSTTATHVTMTILIGGAWNTIAKFETVIKKYDNQVLVARTQARTAQPDSFPYTSYIVAPDTSDALIKITEFLAEQEITLYNIQVESYKAPMTEATMLGISVAFGVPATHLVADFREHFIVFCDENNFDVAMEPQKN</sequence>
<accession>A0A2Z5UUQ4</accession>
<keyword evidence="1" id="KW-0678">Repressor</keyword>
<evidence type="ECO:0000313" key="3">
    <source>
        <dbReference type="Proteomes" id="UP000282483"/>
    </source>
</evidence>
<dbReference type="GO" id="GO:0006355">
    <property type="term" value="P:regulation of DNA-templated transcription"/>
    <property type="evidence" value="ECO:0007669"/>
    <property type="project" value="UniProtKB-UniRule"/>
</dbReference>
<dbReference type="GO" id="GO:0005737">
    <property type="term" value="C:cytoplasm"/>
    <property type="evidence" value="ECO:0007669"/>
    <property type="project" value="UniProtKB-SubCell"/>
</dbReference>
<dbReference type="Pfam" id="PF13740">
    <property type="entry name" value="ACT_6"/>
    <property type="match status" value="1"/>
</dbReference>
<dbReference type="RefSeq" id="WP_126322247.1">
    <property type="nucleotide sequence ID" value="NZ_AP018005.1"/>
</dbReference>
<name>A0A2Z5UUQ4_9COXI</name>
<dbReference type="PANTHER" id="PTHR34875:SF5">
    <property type="entry name" value="GLYCINE CLEAVAGE SYSTEM TRANSCRIPTIONAL REPRESSOR"/>
    <property type="match status" value="1"/>
</dbReference>
<comment type="subcellular location">
    <subcellularLocation>
        <location evidence="1">Cytoplasm</location>
    </subcellularLocation>
</comment>
<evidence type="ECO:0000313" key="2">
    <source>
        <dbReference type="EMBL" id="BBB14731.1"/>
    </source>
</evidence>
<dbReference type="Proteomes" id="UP000282483">
    <property type="component" value="Chromosome"/>
</dbReference>
<dbReference type="InterPro" id="IPR050990">
    <property type="entry name" value="UPF0237/GcvR_regulator"/>
</dbReference>
<gene>
    <name evidence="2" type="primary">gcvR</name>
    <name evidence="2" type="ORF">RVIR1_01940</name>
</gene>
<organism evidence="2 3">
    <name type="scientific">Candidatus Rickettsiella viridis</name>
    <dbReference type="NCBI Taxonomy" id="676208"/>
    <lineage>
        <taxon>Bacteria</taxon>
        <taxon>Pseudomonadati</taxon>
        <taxon>Pseudomonadota</taxon>
        <taxon>Gammaproteobacteria</taxon>
        <taxon>Legionellales</taxon>
        <taxon>Coxiellaceae</taxon>
        <taxon>Rickettsiella</taxon>
    </lineage>
</organism>
<dbReference type="PIRSF" id="PIRSF028103">
    <property type="entry name" value="GcvR"/>
    <property type="match status" value="1"/>
</dbReference>
<keyword evidence="1" id="KW-0804">Transcription</keyword>
<protein>
    <recommendedName>
        <fullName evidence="1">Glycine cleavage system transcriptional repressor</fullName>
    </recommendedName>
</protein>
<dbReference type="KEGG" id="rvi:RVIR1_01940"/>
<proteinExistence type="predicted"/>
<evidence type="ECO:0000256" key="1">
    <source>
        <dbReference type="PIRNR" id="PIRNR028103"/>
    </source>
</evidence>
<dbReference type="Gene3D" id="3.30.70.260">
    <property type="match status" value="2"/>
</dbReference>
<reference evidence="2 3" key="1">
    <citation type="submission" date="2017-03" db="EMBL/GenBank/DDBJ databases">
        <title>The genome sequence of Candidatus Rickettsiella viridis.</title>
        <authorList>
            <person name="Nikoh N."/>
            <person name="Tsuchida T."/>
            <person name="Yamaguchi K."/>
            <person name="Maeda T."/>
            <person name="Shigenobu S."/>
            <person name="Fukatsu T."/>
        </authorList>
    </citation>
    <scope>NUCLEOTIDE SEQUENCE [LARGE SCALE GENOMIC DNA]</scope>
    <source>
        <strain evidence="2 3">Ap-RA04</strain>
    </source>
</reference>
<dbReference type="InterPro" id="IPR016867">
    <property type="entry name" value="GcvR"/>
</dbReference>